<evidence type="ECO:0000256" key="3">
    <source>
        <dbReference type="ARBA" id="ARBA00022692"/>
    </source>
</evidence>
<comment type="similarity">
    <text evidence="2">Belongs to the SLC13A/DASS transporter (TC 2.A.47) family. NADC subfamily.</text>
</comment>
<dbReference type="STRING" id="6573.A0A210QHM1"/>
<name>A0A210QHM1_MIZYE</name>
<evidence type="ECO:0000256" key="2">
    <source>
        <dbReference type="ARBA" id="ARBA00006772"/>
    </source>
</evidence>
<evidence type="ECO:0000256" key="1">
    <source>
        <dbReference type="ARBA" id="ARBA00004141"/>
    </source>
</evidence>
<evidence type="ECO:0000313" key="9">
    <source>
        <dbReference type="Proteomes" id="UP000242188"/>
    </source>
</evidence>
<keyword evidence="5 7" id="KW-0472">Membrane</keyword>
<feature type="transmembrane region" description="Helical" evidence="7">
    <location>
        <begin position="335"/>
        <end position="357"/>
    </location>
</feature>
<dbReference type="OrthoDB" id="6493944at2759"/>
<feature type="transmembrane region" description="Helical" evidence="7">
    <location>
        <begin position="278"/>
        <end position="306"/>
    </location>
</feature>
<keyword evidence="9" id="KW-1185">Reference proteome</keyword>
<dbReference type="PANTHER" id="PTHR10283:SF82">
    <property type="entry name" value="SOLUTE CARRIER FAMILY 13 MEMBER 2"/>
    <property type="match status" value="1"/>
</dbReference>
<gene>
    <name evidence="8" type="ORF">KP79_PYT16290</name>
</gene>
<protein>
    <submittedName>
        <fullName evidence="8">Solute carrier family 13 member 3</fullName>
    </submittedName>
</protein>
<dbReference type="GO" id="GO:0005886">
    <property type="term" value="C:plasma membrane"/>
    <property type="evidence" value="ECO:0007669"/>
    <property type="project" value="TreeGrafter"/>
</dbReference>
<feature type="transmembrane region" description="Helical" evidence="7">
    <location>
        <begin position="108"/>
        <end position="128"/>
    </location>
</feature>
<accession>A0A210QHM1</accession>
<comment type="subcellular location">
    <subcellularLocation>
        <location evidence="1">Membrane</location>
        <topology evidence="1">Multi-pass membrane protein</topology>
    </subcellularLocation>
</comment>
<comment type="caution">
    <text evidence="8">The sequence shown here is derived from an EMBL/GenBank/DDBJ whole genome shotgun (WGS) entry which is preliminary data.</text>
</comment>
<dbReference type="Proteomes" id="UP000242188">
    <property type="component" value="Unassembled WGS sequence"/>
</dbReference>
<evidence type="ECO:0000256" key="6">
    <source>
        <dbReference type="SAM" id="MobiDB-lite"/>
    </source>
</evidence>
<evidence type="ECO:0000256" key="7">
    <source>
        <dbReference type="SAM" id="Phobius"/>
    </source>
</evidence>
<keyword evidence="3 7" id="KW-0812">Transmembrane</keyword>
<organism evidence="8 9">
    <name type="scientific">Mizuhopecten yessoensis</name>
    <name type="common">Japanese scallop</name>
    <name type="synonym">Patinopecten yessoensis</name>
    <dbReference type="NCBI Taxonomy" id="6573"/>
    <lineage>
        <taxon>Eukaryota</taxon>
        <taxon>Metazoa</taxon>
        <taxon>Spiralia</taxon>
        <taxon>Lophotrochozoa</taxon>
        <taxon>Mollusca</taxon>
        <taxon>Bivalvia</taxon>
        <taxon>Autobranchia</taxon>
        <taxon>Pteriomorphia</taxon>
        <taxon>Pectinida</taxon>
        <taxon>Pectinoidea</taxon>
        <taxon>Pectinidae</taxon>
        <taxon>Mizuhopecten</taxon>
    </lineage>
</organism>
<feature type="region of interest" description="Disordered" evidence="6">
    <location>
        <begin position="195"/>
        <end position="217"/>
    </location>
</feature>
<dbReference type="AlphaFoldDB" id="A0A210QHM1"/>
<feature type="transmembrane region" description="Helical" evidence="7">
    <location>
        <begin position="37"/>
        <end position="69"/>
    </location>
</feature>
<evidence type="ECO:0000313" key="8">
    <source>
        <dbReference type="EMBL" id="OWF48244.1"/>
    </source>
</evidence>
<evidence type="ECO:0000256" key="5">
    <source>
        <dbReference type="ARBA" id="ARBA00023136"/>
    </source>
</evidence>
<proteinExistence type="inferred from homology"/>
<dbReference type="Pfam" id="PF00939">
    <property type="entry name" value="Na_sulph_symp"/>
    <property type="match status" value="1"/>
</dbReference>
<dbReference type="GO" id="GO:0015556">
    <property type="term" value="F:C4-dicarboxylate transmembrane transporter activity"/>
    <property type="evidence" value="ECO:0007669"/>
    <property type="project" value="UniProtKB-ARBA"/>
</dbReference>
<dbReference type="EMBL" id="NEDP02003636">
    <property type="protein sequence ID" value="OWF48244.1"/>
    <property type="molecule type" value="Genomic_DNA"/>
</dbReference>
<dbReference type="PANTHER" id="PTHR10283">
    <property type="entry name" value="SOLUTE CARRIER FAMILY 13 MEMBER"/>
    <property type="match status" value="1"/>
</dbReference>
<keyword evidence="4 7" id="KW-1133">Transmembrane helix</keyword>
<feature type="transmembrane region" description="Helical" evidence="7">
    <location>
        <begin position="81"/>
        <end position="99"/>
    </location>
</feature>
<evidence type="ECO:0000256" key="4">
    <source>
        <dbReference type="ARBA" id="ARBA00022989"/>
    </source>
</evidence>
<dbReference type="GO" id="GO:0005310">
    <property type="term" value="F:dicarboxylic acid transmembrane transporter activity"/>
    <property type="evidence" value="ECO:0007669"/>
    <property type="project" value="UniProtKB-ARBA"/>
</dbReference>
<sequence>MGLLSDIWTIRNYIIVTLTPIVLLPLILLSDRQETKCAYVVILSAVFWITEALPIAVTSLLPVVIFPAIGLMSASDTSSAYINDTSMLFIGGLILAAAIEHWDIHKRIALKVLIMVGSEPVWLIFGMMLPTWFLSMWINNTATAAMMAPISNAVMKQFREVKDERGSQADQQEYESLDNRAAEYTDDECRTRSDYHELTGSNISKDEDGINKESSSVEDDVTSDLEYLRLGKALSLSVAYAANIGGVATLTGSFPNIIMKGQTDLLYERYHTTSPVTYGSFLLYGFPIAFFALLALWIWFYLFFFLCRRDQGRLGKNHGARKNIKTMLKKEYNDMGPMTFGEVAVISHLLVLAVLWITRDLGGSGGWGFLFPRGTKICRISPPALENCREDSAMGSYHTCRWWVCDCKRK</sequence>
<feature type="transmembrane region" description="Helical" evidence="7">
    <location>
        <begin position="238"/>
        <end position="258"/>
    </location>
</feature>
<feature type="transmembrane region" description="Helical" evidence="7">
    <location>
        <begin position="12"/>
        <end position="30"/>
    </location>
</feature>
<dbReference type="InterPro" id="IPR001898">
    <property type="entry name" value="SLC13A/DASS"/>
</dbReference>
<reference evidence="8 9" key="1">
    <citation type="journal article" date="2017" name="Nat. Ecol. Evol.">
        <title>Scallop genome provides insights into evolution of bilaterian karyotype and development.</title>
        <authorList>
            <person name="Wang S."/>
            <person name="Zhang J."/>
            <person name="Jiao W."/>
            <person name="Li J."/>
            <person name="Xun X."/>
            <person name="Sun Y."/>
            <person name="Guo X."/>
            <person name="Huan P."/>
            <person name="Dong B."/>
            <person name="Zhang L."/>
            <person name="Hu X."/>
            <person name="Sun X."/>
            <person name="Wang J."/>
            <person name="Zhao C."/>
            <person name="Wang Y."/>
            <person name="Wang D."/>
            <person name="Huang X."/>
            <person name="Wang R."/>
            <person name="Lv J."/>
            <person name="Li Y."/>
            <person name="Zhang Z."/>
            <person name="Liu B."/>
            <person name="Lu W."/>
            <person name="Hui Y."/>
            <person name="Liang J."/>
            <person name="Zhou Z."/>
            <person name="Hou R."/>
            <person name="Li X."/>
            <person name="Liu Y."/>
            <person name="Li H."/>
            <person name="Ning X."/>
            <person name="Lin Y."/>
            <person name="Zhao L."/>
            <person name="Xing Q."/>
            <person name="Dou J."/>
            <person name="Li Y."/>
            <person name="Mao J."/>
            <person name="Guo H."/>
            <person name="Dou H."/>
            <person name="Li T."/>
            <person name="Mu C."/>
            <person name="Jiang W."/>
            <person name="Fu Q."/>
            <person name="Fu X."/>
            <person name="Miao Y."/>
            <person name="Liu J."/>
            <person name="Yu Q."/>
            <person name="Li R."/>
            <person name="Liao H."/>
            <person name="Li X."/>
            <person name="Kong Y."/>
            <person name="Jiang Z."/>
            <person name="Chourrout D."/>
            <person name="Li R."/>
            <person name="Bao Z."/>
        </authorList>
    </citation>
    <scope>NUCLEOTIDE SEQUENCE [LARGE SCALE GENOMIC DNA]</scope>
    <source>
        <strain evidence="8 9">PY_sf001</strain>
    </source>
</reference>